<feature type="transmembrane region" description="Helical" evidence="2">
    <location>
        <begin position="207"/>
        <end position="229"/>
    </location>
</feature>
<dbReference type="InParanoid" id="A0A4S2MJQ9"/>
<keyword evidence="2" id="KW-0812">Transmembrane</keyword>
<feature type="compositionally biased region" description="Basic and acidic residues" evidence="1">
    <location>
        <begin position="293"/>
        <end position="314"/>
    </location>
</feature>
<feature type="region of interest" description="Disordered" evidence="1">
    <location>
        <begin position="280"/>
        <end position="319"/>
    </location>
</feature>
<feature type="transmembrane region" description="Helical" evidence="2">
    <location>
        <begin position="386"/>
        <end position="405"/>
    </location>
</feature>
<accession>A0A4S2MJQ9</accession>
<feature type="transmembrane region" description="Helical" evidence="2">
    <location>
        <begin position="411"/>
        <end position="431"/>
    </location>
</feature>
<evidence type="ECO:0000313" key="4">
    <source>
        <dbReference type="EMBL" id="TGZ77103.1"/>
    </source>
</evidence>
<feature type="transmembrane region" description="Helical" evidence="2">
    <location>
        <begin position="249"/>
        <end position="271"/>
    </location>
</feature>
<sequence length="822" mass="91618">MRTTFAILFALAIGWPIPAAAGDSGDDISNNVFSDLAPLLALFGEQFAKQFISQSMGWLDHIIFAMAPLGILTAIVSAIRVGGPPWLKAVVGRARENRATVEMELMSSKSHEVCELWNGQGVVRAMGKPKVQQIIYLEDHKDLITFGLHTLTSYPRHFTPKRQKCFWVARHVASDQENGPPEVPSPEAESAPNISLNLHGGSKFGELFAVAIFGVVLQVGMLVFCVFTVRHESFRERFRKEGRHVRAYGLIILLLGTALLVFGMMICSLVVERSTREAKHVLRPPTNGSTTDDGDHPPTNDGDRPPTDDGDHSNHNSLPEGKLKVKIRVLWLQKSHTVNDQVFDSYALFGKYDLGRDYILTSRRADDRDEMADRPTDQNPAKNNKCLTIIGVFLGLSGFILQFQGLRAMNWSASIAQLVCIFLMTIWRVWVRRGLITVPFHKRVSEDHEMDWLALRIAGDQDFWPSGGNDVESDFPDGSDKRLTWEVFTSDKNIACAGQLDLENLEEDVNGQRSSPELNKAQRALGIRKRLGELTHWTGPTSMLAVAIAHSVEAVMNSRDLGVDIEPKKDKKFTWHLKIKVGLEDPLEVQLSVENRGGGWTMNSSQVDAALSLWLFHIRNGAGNDSRGGPAGDWLRKDKGLMRKICRVMGSRASHAGERDIRWWIGHFEDFTSPHTKVDETHRQTTYPFGPIGFVGIATKTDDEGTWNPAGGRSDEENHADPLTVMTTVSLESSLAQHIFSSFMWAISEHISAEKLEEDGQTSILREDVFRIDKPESLRSLGLENKLLTGIATTIQQTGLGSLEEIYTWLDSTSLRSGTRKP</sequence>
<dbReference type="STRING" id="341454.A0A4S2MJQ9"/>
<dbReference type="EMBL" id="ML220159">
    <property type="protein sequence ID" value="TGZ77103.1"/>
    <property type="molecule type" value="Genomic_DNA"/>
</dbReference>
<dbReference type="OrthoDB" id="194358at2759"/>
<evidence type="ECO:0000313" key="5">
    <source>
        <dbReference type="Proteomes" id="UP000298138"/>
    </source>
</evidence>
<dbReference type="Proteomes" id="UP000298138">
    <property type="component" value="Unassembled WGS sequence"/>
</dbReference>
<gene>
    <name evidence="4" type="ORF">EX30DRAFT_374918</name>
</gene>
<organism evidence="4 5">
    <name type="scientific">Ascodesmis nigricans</name>
    <dbReference type="NCBI Taxonomy" id="341454"/>
    <lineage>
        <taxon>Eukaryota</taxon>
        <taxon>Fungi</taxon>
        <taxon>Dikarya</taxon>
        <taxon>Ascomycota</taxon>
        <taxon>Pezizomycotina</taxon>
        <taxon>Pezizomycetes</taxon>
        <taxon>Pezizales</taxon>
        <taxon>Ascodesmidaceae</taxon>
        <taxon>Ascodesmis</taxon>
    </lineage>
</organism>
<protein>
    <submittedName>
        <fullName evidence="4">Uncharacterized protein</fullName>
    </submittedName>
</protein>
<keyword evidence="5" id="KW-1185">Reference proteome</keyword>
<feature type="transmembrane region" description="Helical" evidence="2">
    <location>
        <begin position="62"/>
        <end position="83"/>
    </location>
</feature>
<name>A0A4S2MJQ9_9PEZI</name>
<evidence type="ECO:0000256" key="2">
    <source>
        <dbReference type="SAM" id="Phobius"/>
    </source>
</evidence>
<proteinExistence type="predicted"/>
<reference evidence="4 5" key="1">
    <citation type="submission" date="2019-04" db="EMBL/GenBank/DDBJ databases">
        <title>Comparative genomics and transcriptomics to analyze fruiting body development in filamentous ascomycetes.</title>
        <authorList>
            <consortium name="DOE Joint Genome Institute"/>
            <person name="Lutkenhaus R."/>
            <person name="Traeger S."/>
            <person name="Breuer J."/>
            <person name="Kuo A."/>
            <person name="Lipzen A."/>
            <person name="Pangilinan J."/>
            <person name="Dilworth D."/>
            <person name="Sandor L."/>
            <person name="Poggeler S."/>
            <person name="Barry K."/>
            <person name="Grigoriev I.V."/>
            <person name="Nowrousian M."/>
        </authorList>
    </citation>
    <scope>NUCLEOTIDE SEQUENCE [LARGE SCALE GENOMIC DNA]</scope>
    <source>
        <strain evidence="4 5">CBS 389.68</strain>
    </source>
</reference>
<keyword evidence="2" id="KW-0472">Membrane</keyword>
<keyword evidence="3" id="KW-0732">Signal</keyword>
<keyword evidence="2" id="KW-1133">Transmembrane helix</keyword>
<feature type="signal peptide" evidence="3">
    <location>
        <begin position="1"/>
        <end position="22"/>
    </location>
</feature>
<evidence type="ECO:0000256" key="1">
    <source>
        <dbReference type="SAM" id="MobiDB-lite"/>
    </source>
</evidence>
<feature type="chain" id="PRO_5020306654" evidence="3">
    <location>
        <begin position="23"/>
        <end position="822"/>
    </location>
</feature>
<evidence type="ECO:0000256" key="3">
    <source>
        <dbReference type="SAM" id="SignalP"/>
    </source>
</evidence>
<dbReference type="AlphaFoldDB" id="A0A4S2MJQ9"/>